<dbReference type="PROSITE" id="PS51762">
    <property type="entry name" value="GH16_2"/>
    <property type="match status" value="1"/>
</dbReference>
<dbReference type="InterPro" id="IPR050546">
    <property type="entry name" value="Glycosyl_Hydrlase_16"/>
</dbReference>
<dbReference type="SUPFAM" id="SSF49899">
    <property type="entry name" value="Concanavalin A-like lectins/glucanases"/>
    <property type="match status" value="1"/>
</dbReference>
<dbReference type="AlphaFoldDB" id="A0A918WWS8"/>
<gene>
    <name evidence="4" type="ORF">GCM10010334_25580</name>
</gene>
<dbReference type="Proteomes" id="UP000638353">
    <property type="component" value="Unassembled WGS sequence"/>
</dbReference>
<evidence type="ECO:0000259" key="3">
    <source>
        <dbReference type="PROSITE" id="PS51762"/>
    </source>
</evidence>
<feature type="chain" id="PRO_5036932147" description="GH16 domain-containing protein" evidence="2">
    <location>
        <begin position="38"/>
        <end position="407"/>
    </location>
</feature>
<dbReference type="GO" id="GO:0005975">
    <property type="term" value="P:carbohydrate metabolic process"/>
    <property type="evidence" value="ECO:0007669"/>
    <property type="project" value="InterPro"/>
</dbReference>
<evidence type="ECO:0000313" key="4">
    <source>
        <dbReference type="EMBL" id="GHC91012.1"/>
    </source>
</evidence>
<name>A0A918WWS8_9ACTN</name>
<dbReference type="RefSeq" id="WP_189823676.1">
    <property type="nucleotide sequence ID" value="NZ_BMVC01000004.1"/>
</dbReference>
<proteinExistence type="inferred from homology"/>
<dbReference type="GO" id="GO:0004553">
    <property type="term" value="F:hydrolase activity, hydrolyzing O-glycosyl compounds"/>
    <property type="evidence" value="ECO:0007669"/>
    <property type="project" value="InterPro"/>
</dbReference>
<sequence length="407" mass="43562">MHATPTARKPRRARTRTVLAALTAASALLAGLGTASAAPTPLKPAADKVLINDEFNGSTLDTSVWSAGDSDVNKPTGWIWRYLTKQTPDGSVAHPDQVKLAGGEVDLGLSANPYLDHKYRAGYISTQGKKSFLYGKVEATIKVSGGLGLWPAFWMLPADTTPSDIDNSTALPEVDIFEILGTEGSKTDYMTLHNVRPEDKTGCTFKTTDLSAGYHTYGLDWQPGKMTWLVDGVARCTTTKAVPSEPMFLILNNSAGGCASWGGCIQPSTPLPSHMYVRNVKVTQPDSLMINDTAGGVTYGGAWTYGGGRGYGDYGDDVHYTRANGDSVSYTFNGTGVDFLTEKFSDLGTADVYVDGTLRTTVDLTSTARQVQQTVFGISGLPQGVHTVKVVKRSGTYLVVDAFRTRS</sequence>
<accession>A0A918WWS8</accession>
<evidence type="ECO:0000313" key="5">
    <source>
        <dbReference type="Proteomes" id="UP000638353"/>
    </source>
</evidence>
<comment type="similarity">
    <text evidence="1">Belongs to the glycosyl hydrolase 16 family.</text>
</comment>
<keyword evidence="2" id="KW-0732">Signal</keyword>
<dbReference type="Pfam" id="PF00722">
    <property type="entry name" value="Glyco_hydro_16"/>
    <property type="match status" value="1"/>
</dbReference>
<dbReference type="Gene3D" id="2.60.120.260">
    <property type="entry name" value="Galactose-binding domain-like"/>
    <property type="match status" value="1"/>
</dbReference>
<dbReference type="Gene3D" id="2.60.120.200">
    <property type="match status" value="1"/>
</dbReference>
<evidence type="ECO:0000256" key="2">
    <source>
        <dbReference type="SAM" id="SignalP"/>
    </source>
</evidence>
<comment type="caution">
    <text evidence="4">The sequence shown here is derived from an EMBL/GenBank/DDBJ whole genome shotgun (WGS) entry which is preliminary data.</text>
</comment>
<dbReference type="CDD" id="cd08023">
    <property type="entry name" value="GH16_laminarinase_like"/>
    <property type="match status" value="1"/>
</dbReference>
<dbReference type="InterPro" id="IPR013320">
    <property type="entry name" value="ConA-like_dom_sf"/>
</dbReference>
<evidence type="ECO:0000256" key="1">
    <source>
        <dbReference type="ARBA" id="ARBA00006865"/>
    </source>
</evidence>
<reference evidence="4" key="2">
    <citation type="submission" date="2020-09" db="EMBL/GenBank/DDBJ databases">
        <authorList>
            <person name="Sun Q."/>
            <person name="Ohkuma M."/>
        </authorList>
    </citation>
    <scope>NUCLEOTIDE SEQUENCE</scope>
    <source>
        <strain evidence="4">JCM 4637</strain>
    </source>
</reference>
<feature type="signal peptide" evidence="2">
    <location>
        <begin position="1"/>
        <end position="37"/>
    </location>
</feature>
<dbReference type="InterPro" id="IPR000757">
    <property type="entry name" value="Beta-glucanase-like"/>
</dbReference>
<reference evidence="4" key="1">
    <citation type="journal article" date="2014" name="Int. J. Syst. Evol. Microbiol.">
        <title>Complete genome sequence of Corynebacterium casei LMG S-19264T (=DSM 44701T), isolated from a smear-ripened cheese.</title>
        <authorList>
            <consortium name="US DOE Joint Genome Institute (JGI-PGF)"/>
            <person name="Walter F."/>
            <person name="Albersmeier A."/>
            <person name="Kalinowski J."/>
            <person name="Ruckert C."/>
        </authorList>
    </citation>
    <scope>NUCLEOTIDE SEQUENCE</scope>
    <source>
        <strain evidence="4">JCM 4637</strain>
    </source>
</reference>
<dbReference type="PANTHER" id="PTHR10963">
    <property type="entry name" value="GLYCOSYL HYDROLASE-RELATED"/>
    <property type="match status" value="1"/>
</dbReference>
<dbReference type="PANTHER" id="PTHR10963:SF55">
    <property type="entry name" value="GLYCOSIDE HYDROLASE FAMILY 16 PROTEIN"/>
    <property type="match status" value="1"/>
</dbReference>
<feature type="domain" description="GH16" evidence="3">
    <location>
        <begin position="33"/>
        <end position="288"/>
    </location>
</feature>
<protein>
    <recommendedName>
        <fullName evidence="3">GH16 domain-containing protein</fullName>
    </recommendedName>
</protein>
<dbReference type="EMBL" id="BMVC01000004">
    <property type="protein sequence ID" value="GHC91012.1"/>
    <property type="molecule type" value="Genomic_DNA"/>
</dbReference>
<organism evidence="4 5">
    <name type="scientific">Streptomyces finlayi</name>
    <dbReference type="NCBI Taxonomy" id="67296"/>
    <lineage>
        <taxon>Bacteria</taxon>
        <taxon>Bacillati</taxon>
        <taxon>Actinomycetota</taxon>
        <taxon>Actinomycetes</taxon>
        <taxon>Kitasatosporales</taxon>
        <taxon>Streptomycetaceae</taxon>
        <taxon>Streptomyces</taxon>
    </lineage>
</organism>